<dbReference type="EMBL" id="JBIACJ010000012">
    <property type="protein sequence ID" value="MFE8698283.1"/>
    <property type="molecule type" value="Genomic_DNA"/>
</dbReference>
<accession>A0ABW6K5P1</accession>
<dbReference type="RefSeq" id="WP_389222528.1">
    <property type="nucleotide sequence ID" value="NZ_JBIACJ010000012.1"/>
</dbReference>
<gene>
    <name evidence="1" type="ORF">ACFYKT_18325</name>
</gene>
<evidence type="ECO:0000313" key="1">
    <source>
        <dbReference type="EMBL" id="MFE8698283.1"/>
    </source>
</evidence>
<proteinExistence type="predicted"/>
<comment type="caution">
    <text evidence="1">The sequence shown here is derived from an EMBL/GenBank/DDBJ whole genome shotgun (WGS) entry which is preliminary data.</text>
</comment>
<reference evidence="1 2" key="1">
    <citation type="submission" date="2024-08" db="EMBL/GenBank/DDBJ databases">
        <title>Two novel Cytobacillus novel species.</title>
        <authorList>
            <person name="Liu G."/>
        </authorList>
    </citation>
    <scope>NUCLEOTIDE SEQUENCE [LARGE SCALE GENOMIC DNA]</scope>
    <source>
        <strain evidence="1 2">FJAT-53684</strain>
    </source>
</reference>
<name>A0ABW6K5P1_9BACI</name>
<keyword evidence="2" id="KW-1185">Reference proteome</keyword>
<dbReference type="Proteomes" id="UP001601058">
    <property type="component" value="Unassembled WGS sequence"/>
</dbReference>
<organism evidence="1 2">
    <name type="scientific">Cytobacillus mangrovibacter</name>
    <dbReference type="NCBI Taxonomy" id="3299024"/>
    <lineage>
        <taxon>Bacteria</taxon>
        <taxon>Bacillati</taxon>
        <taxon>Bacillota</taxon>
        <taxon>Bacilli</taxon>
        <taxon>Bacillales</taxon>
        <taxon>Bacillaceae</taxon>
        <taxon>Cytobacillus</taxon>
    </lineage>
</organism>
<evidence type="ECO:0000313" key="2">
    <source>
        <dbReference type="Proteomes" id="UP001601058"/>
    </source>
</evidence>
<sequence length="147" mass="17932">MGIRIEYIWVDDRIKVGTKEIEEKWLFFFKKVVKVDQYKPESLKIRMIIDEKFIVNVEKSCYTGSSYSKIDPEKLSYYKISWGITHHSVKFTNPTYSEKEEIEQLIINIYDDRGIELRYPFKWFREEVLNYGWKTYKEIDKFGFDYS</sequence>
<protein>
    <submittedName>
        <fullName evidence="1">Uncharacterized protein</fullName>
    </submittedName>
</protein>